<dbReference type="InterPro" id="IPR014746">
    <property type="entry name" value="Gln_synth/guanido_kin_cat_dom"/>
</dbReference>
<dbReference type="GO" id="GO:0004356">
    <property type="term" value="F:glutamine synthetase activity"/>
    <property type="evidence" value="ECO:0007669"/>
    <property type="project" value="InterPro"/>
</dbReference>
<keyword evidence="1" id="KW-0436">Ligase</keyword>
<dbReference type="Pfam" id="PF00120">
    <property type="entry name" value="Gln-synt_C"/>
    <property type="match status" value="1"/>
</dbReference>
<evidence type="ECO:0000313" key="5">
    <source>
        <dbReference type="EMBL" id="KAK6538797.1"/>
    </source>
</evidence>
<evidence type="ECO:0000256" key="3">
    <source>
        <dbReference type="RuleBase" id="RU000384"/>
    </source>
</evidence>
<gene>
    <name evidence="5" type="ORF">TWF694_010363</name>
</gene>
<keyword evidence="6" id="KW-1185">Reference proteome</keyword>
<dbReference type="PROSITE" id="PS51987">
    <property type="entry name" value="GS_CATALYTIC"/>
    <property type="match status" value="1"/>
</dbReference>
<feature type="domain" description="GS catalytic" evidence="4">
    <location>
        <begin position="138"/>
        <end position="465"/>
    </location>
</feature>
<organism evidence="5 6">
    <name type="scientific">Orbilia ellipsospora</name>
    <dbReference type="NCBI Taxonomy" id="2528407"/>
    <lineage>
        <taxon>Eukaryota</taxon>
        <taxon>Fungi</taxon>
        <taxon>Dikarya</taxon>
        <taxon>Ascomycota</taxon>
        <taxon>Pezizomycotina</taxon>
        <taxon>Orbiliomycetes</taxon>
        <taxon>Orbiliales</taxon>
        <taxon>Orbiliaceae</taxon>
        <taxon>Orbilia</taxon>
    </lineage>
</organism>
<sequence>MDIKSSFSIPQSPGAPHNVDMAASNQNIIRWQDFLANNPNVEFVWLQVLMYTPRPYTRIVPLTKFTQMVQTSKYFSFPSPVWSRILGNTVPETSICCGAFYLCPDISTAYCQPGSNGTRVIVQCDCLQKDLNPVEECPRSRLRILQNTLQHGMGLSVLVGFEIEVIFLKADDVQAGLYTPVCDNNSWHCIRAKGLGDLKLIEEIARGLQDSGIYLDHFHPESAPGQWEFVLPPYPPLEAANTLLKARDIITTIAHFHGVFATFYPRVSPKYSATGSHAHISVNNLGMHDSSPHEFFFAGMIEHLPSILACTLPQDVSYERVRAGIWSGGEYACWGWENKAVAMRRIMDNRFELKLMDGLANPYLALAVILAAGLDGLAKGIPLRAGHCDKPASDMDSKEREALGIDVLLPKTMDDSLAAFEANKSIQNVLGDILAAKYIEVKRIELEYLREKPEDDRKQWMVLNY</sequence>
<dbReference type="Proteomes" id="UP001365542">
    <property type="component" value="Unassembled WGS sequence"/>
</dbReference>
<comment type="similarity">
    <text evidence="2 3">Belongs to the glutamine synthetase family.</text>
</comment>
<name>A0AAV9XAT9_9PEZI</name>
<dbReference type="PANTHER" id="PTHR43785:SF2">
    <property type="entry name" value="TYPE-1 GLUTAMINE SYNTHETASE 1"/>
    <property type="match status" value="1"/>
</dbReference>
<dbReference type="Gene3D" id="3.30.590.10">
    <property type="entry name" value="Glutamine synthetase/guanido kinase, catalytic domain"/>
    <property type="match status" value="1"/>
</dbReference>
<reference evidence="5 6" key="1">
    <citation type="submission" date="2019-10" db="EMBL/GenBank/DDBJ databases">
        <authorList>
            <person name="Palmer J.M."/>
        </authorList>
    </citation>
    <scope>NUCLEOTIDE SEQUENCE [LARGE SCALE GENOMIC DNA]</scope>
    <source>
        <strain evidence="5 6">TWF694</strain>
    </source>
</reference>
<dbReference type="SUPFAM" id="SSF55931">
    <property type="entry name" value="Glutamine synthetase/guanido kinase"/>
    <property type="match status" value="1"/>
</dbReference>
<protein>
    <recommendedName>
        <fullName evidence="4">GS catalytic domain-containing protein</fullName>
    </recommendedName>
</protein>
<dbReference type="InterPro" id="IPR008146">
    <property type="entry name" value="Gln_synth_cat_dom"/>
</dbReference>
<comment type="caution">
    <text evidence="5">The sequence shown here is derived from an EMBL/GenBank/DDBJ whole genome shotgun (WGS) entry which is preliminary data.</text>
</comment>
<proteinExistence type="inferred from homology"/>
<evidence type="ECO:0000256" key="1">
    <source>
        <dbReference type="ARBA" id="ARBA00022598"/>
    </source>
</evidence>
<evidence type="ECO:0000256" key="2">
    <source>
        <dbReference type="PROSITE-ProRule" id="PRU01331"/>
    </source>
</evidence>
<dbReference type="AlphaFoldDB" id="A0AAV9XAT9"/>
<dbReference type="EMBL" id="JAVHJO010000007">
    <property type="protein sequence ID" value="KAK6538797.1"/>
    <property type="molecule type" value="Genomic_DNA"/>
</dbReference>
<dbReference type="PANTHER" id="PTHR43785">
    <property type="entry name" value="GAMMA-GLUTAMYLPUTRESCINE SYNTHETASE"/>
    <property type="match status" value="1"/>
</dbReference>
<evidence type="ECO:0000313" key="6">
    <source>
        <dbReference type="Proteomes" id="UP001365542"/>
    </source>
</evidence>
<accession>A0AAV9XAT9</accession>
<evidence type="ECO:0000259" key="4">
    <source>
        <dbReference type="PROSITE" id="PS51987"/>
    </source>
</evidence>
<dbReference type="SMART" id="SM01230">
    <property type="entry name" value="Gln-synt_C"/>
    <property type="match status" value="1"/>
</dbReference>